<evidence type="ECO:0000313" key="2">
    <source>
        <dbReference type="Proteomes" id="UP001427805"/>
    </source>
</evidence>
<comment type="caution">
    <text evidence="1">The sequence shown here is derived from an EMBL/GenBank/DDBJ whole genome shotgun (WGS) entry which is preliminary data.</text>
</comment>
<gene>
    <name evidence="1" type="ORF">TPR58_13060</name>
</gene>
<organism evidence="1 2">
    <name type="scientific">Sphingomonas rustica</name>
    <dbReference type="NCBI Taxonomy" id="3103142"/>
    <lineage>
        <taxon>Bacteria</taxon>
        <taxon>Pseudomonadati</taxon>
        <taxon>Pseudomonadota</taxon>
        <taxon>Alphaproteobacteria</taxon>
        <taxon>Sphingomonadales</taxon>
        <taxon>Sphingomonadaceae</taxon>
        <taxon>Sphingomonas</taxon>
    </lineage>
</organism>
<keyword evidence="2" id="KW-1185">Reference proteome</keyword>
<evidence type="ECO:0000313" key="1">
    <source>
        <dbReference type="EMBL" id="MEN3748099.1"/>
    </source>
</evidence>
<accession>A0ABV0B953</accession>
<dbReference type="RefSeq" id="WP_346247113.1">
    <property type="nucleotide sequence ID" value="NZ_JBDIZK010000007.1"/>
</dbReference>
<evidence type="ECO:0008006" key="3">
    <source>
        <dbReference type="Google" id="ProtNLM"/>
    </source>
</evidence>
<proteinExistence type="predicted"/>
<dbReference type="Proteomes" id="UP001427805">
    <property type="component" value="Unassembled WGS sequence"/>
</dbReference>
<reference evidence="1 2" key="1">
    <citation type="submission" date="2024-05" db="EMBL/GenBank/DDBJ databases">
        <title>Sphingomonas sp. HF-S3 16S ribosomal RNA gene Genome sequencing and assembly.</title>
        <authorList>
            <person name="Lee H."/>
        </authorList>
    </citation>
    <scope>NUCLEOTIDE SEQUENCE [LARGE SCALE GENOMIC DNA]</scope>
    <source>
        <strain evidence="1 2">HF-S3</strain>
    </source>
</reference>
<sequence length="360" mass="39768">MNTTPPLVTGLPARSGANRLLLLFLLVFALGCAAAIALPHSTYIRFQQVATSSMRPGVWVYERIHFDPAPIDVAIIGASRTETGISGPKLQAALSTRLGRPVTVANLSMPADGRDLHYEIARRLIEAHPEVKLILLSLTEHPSRTGHPAFRSLADTRDVLSGPKLINPGYLDDVTYLPYRQLSLFAQSQMPSLFGVRSAFDPAAYWGTGYDSTHSYWSANGRFVDREAIYPPAVLSAQARGKVSQRTRVFLPPWARDYEYAIERHYTRALDALAREHGVRIGFVYLPVYAHAAPISDLSFYAARGVVFDASFVANRSDAYSDYAHLNRRGSEQVTAWLAERLAGMAESGRMPLAPEPTRQ</sequence>
<protein>
    <recommendedName>
        <fullName evidence="3">SGNH/GDSL hydrolase family protein</fullName>
    </recommendedName>
</protein>
<dbReference type="SUPFAM" id="SSF52266">
    <property type="entry name" value="SGNH hydrolase"/>
    <property type="match status" value="1"/>
</dbReference>
<name>A0ABV0B953_9SPHN</name>
<dbReference type="EMBL" id="JBDIZK010000007">
    <property type="protein sequence ID" value="MEN3748099.1"/>
    <property type="molecule type" value="Genomic_DNA"/>
</dbReference>